<sequence length="371" mass="43004">MSNKQMCIIFGNGFDVKVKNGAIVSLKYYNDLYNTEYIWEGKRFGDIFVTFRKIESDWIKVNTSELAKSGQIDCEFYETDMWYSASYIVGNGRSKDITINVDYLLCDKALLYTIKILNNSIQPVEIGDLAIPFPMNSSFAWGKNPTECVIRHSFVSGHNSYMFWTRCNGVGPYLVMTPVGNTKLEYFDMYIDDISGKRPQYRAYIHSAFQGQIAKQKGCKWRQPNTSIILAPNGLQGDSVSYTFKFQWAPDYEGVRKIIVKEGLIDIQVIPGMTVPENLYAMFYLKTKLPIHSVDPEFPFMTQLEYLGEKEQNLYLYKVKFSKLGENLITVRYGDNKWMILEFFVTEPIETLIEKRAAFITKCQHRDPQKW</sequence>
<protein>
    <submittedName>
        <fullName evidence="1">Uncharacterized protein</fullName>
    </submittedName>
</protein>
<dbReference type="InterPro" id="IPR043750">
    <property type="entry name" value="DUF5695"/>
</dbReference>
<dbReference type="OrthoDB" id="9761789at2"/>
<dbReference type="Proteomes" id="UP000198577">
    <property type="component" value="Unassembled WGS sequence"/>
</dbReference>
<dbReference type="EMBL" id="FOXR01000020">
    <property type="protein sequence ID" value="SFQ24968.1"/>
    <property type="molecule type" value="Genomic_DNA"/>
</dbReference>
<dbReference type="RefSeq" id="WP_092282504.1">
    <property type="nucleotide sequence ID" value="NZ_FOXR01000020.1"/>
</dbReference>
<gene>
    <name evidence="1" type="ORF">SAMN05444406_12034</name>
</gene>
<keyword evidence="2" id="KW-1185">Reference proteome</keyword>
<reference evidence="1 2" key="1">
    <citation type="submission" date="2016-10" db="EMBL/GenBank/DDBJ databases">
        <authorList>
            <person name="de Groot N.N."/>
        </authorList>
    </citation>
    <scope>NUCLEOTIDE SEQUENCE [LARGE SCALE GENOMIC DNA]</scope>
    <source>
        <strain evidence="1 2">DSM 20678</strain>
    </source>
</reference>
<proteinExistence type="predicted"/>
<name>A0A1I5WZ88_9FIRM</name>
<dbReference type="STRING" id="937334.SAMN05444406_12034"/>
<organism evidence="1 2">
    <name type="scientific">Caldicoprobacter faecalis</name>
    <dbReference type="NCBI Taxonomy" id="937334"/>
    <lineage>
        <taxon>Bacteria</taxon>
        <taxon>Bacillati</taxon>
        <taxon>Bacillota</taxon>
        <taxon>Clostridia</taxon>
        <taxon>Caldicoprobacterales</taxon>
        <taxon>Caldicoprobacteraceae</taxon>
        <taxon>Caldicoprobacter</taxon>
    </lineage>
</organism>
<evidence type="ECO:0000313" key="1">
    <source>
        <dbReference type="EMBL" id="SFQ24968.1"/>
    </source>
</evidence>
<dbReference type="AlphaFoldDB" id="A0A1I5WZ88"/>
<dbReference type="Pfam" id="PF18951">
    <property type="entry name" value="DUF5695"/>
    <property type="match status" value="1"/>
</dbReference>
<evidence type="ECO:0000313" key="2">
    <source>
        <dbReference type="Proteomes" id="UP000198577"/>
    </source>
</evidence>
<accession>A0A1I5WZ88</accession>